<sequence>MAAKEEQYGSGALFRAAGVVYGVMVGGALLVLANALVVLMPLLAGLVGPGALVGFVLVGPSVVASCYAFNRLLAGEDTGVFHDFVKAYRGNFGQALAVWLPYAALLAVIAANLASLPGSNLEAVAARIGLVGLGLLVSTAALHAMLLLARFDFRTVDIYRLSIYSIGVRKRVALGNVGILFITGFVLISTSVWLMLFAAGLLVYLLCMNSRPLLALVEEKFTVSVAASAAGSLAGSAPVD</sequence>
<keyword evidence="1" id="KW-0812">Transmembrane</keyword>
<dbReference type="EMBL" id="CP165735">
    <property type="protein sequence ID" value="XDV72741.1"/>
    <property type="molecule type" value="Genomic_DNA"/>
</dbReference>
<keyword evidence="1" id="KW-1133">Transmembrane helix</keyword>
<dbReference type="Pfam" id="PF04854">
    <property type="entry name" value="DUF624"/>
    <property type="match status" value="1"/>
</dbReference>
<feature type="transmembrane region" description="Helical" evidence="1">
    <location>
        <begin position="172"/>
        <end position="205"/>
    </location>
</feature>
<feature type="transmembrane region" description="Helical" evidence="1">
    <location>
        <begin position="12"/>
        <end position="39"/>
    </location>
</feature>
<proteinExistence type="predicted"/>
<organism evidence="2">
    <name type="scientific">Paenarthrobacter sp. AMU7</name>
    <dbReference type="NCBI Taxonomy" id="3162492"/>
    <lineage>
        <taxon>Bacteria</taxon>
        <taxon>Bacillati</taxon>
        <taxon>Actinomycetota</taxon>
        <taxon>Actinomycetes</taxon>
        <taxon>Micrococcales</taxon>
        <taxon>Micrococcaceae</taxon>
        <taxon>Paenarthrobacter</taxon>
    </lineage>
</organism>
<keyword evidence="1" id="KW-0472">Membrane</keyword>
<evidence type="ECO:0000313" key="2">
    <source>
        <dbReference type="EMBL" id="XDV72741.1"/>
    </source>
</evidence>
<evidence type="ECO:0000256" key="1">
    <source>
        <dbReference type="SAM" id="Phobius"/>
    </source>
</evidence>
<reference evidence="2" key="1">
    <citation type="submission" date="2024-07" db="EMBL/GenBank/DDBJ databases">
        <authorList>
            <person name="Li J."/>
            <person name="Wei H."/>
            <person name="Ma J."/>
        </authorList>
    </citation>
    <scope>NUCLEOTIDE SEQUENCE</scope>
    <source>
        <strain evidence="2">AMU7</strain>
    </source>
</reference>
<feature type="transmembrane region" description="Helical" evidence="1">
    <location>
        <begin position="128"/>
        <end position="151"/>
    </location>
</feature>
<name>A0AB39YUU7_9MICC</name>
<dbReference type="AlphaFoldDB" id="A0AB39YUU7"/>
<feature type="transmembrane region" description="Helical" evidence="1">
    <location>
        <begin position="95"/>
        <end position="116"/>
    </location>
</feature>
<protein>
    <submittedName>
        <fullName evidence="2">YesL family protein</fullName>
    </submittedName>
</protein>
<feature type="transmembrane region" description="Helical" evidence="1">
    <location>
        <begin position="51"/>
        <end position="74"/>
    </location>
</feature>
<dbReference type="RefSeq" id="WP_369746168.1">
    <property type="nucleotide sequence ID" value="NZ_CP165735.1"/>
</dbReference>
<dbReference type="InterPro" id="IPR006938">
    <property type="entry name" value="DUF624"/>
</dbReference>
<accession>A0AB39YUU7</accession>
<gene>
    <name evidence="2" type="ORF">ABQM86_06155</name>
</gene>